<gene>
    <name evidence="4" type="ORF">D0Y53_01965</name>
</gene>
<dbReference type="EMBL" id="QVPD01000002">
    <property type="protein sequence ID" value="RFP61851.1"/>
    <property type="molecule type" value="Genomic_DNA"/>
</dbReference>
<dbReference type="PANTHER" id="PTHR33121:SF70">
    <property type="entry name" value="SIGNALING PROTEIN YKOW"/>
    <property type="match status" value="1"/>
</dbReference>
<evidence type="ECO:0000256" key="1">
    <source>
        <dbReference type="ARBA" id="ARBA00004496"/>
    </source>
</evidence>
<dbReference type="InterPro" id="IPR050706">
    <property type="entry name" value="Cyclic-di-GMP_PDE-like"/>
</dbReference>
<evidence type="ECO:0000313" key="5">
    <source>
        <dbReference type="Proteomes" id="UP000262917"/>
    </source>
</evidence>
<dbReference type="GO" id="GO:0005737">
    <property type="term" value="C:cytoplasm"/>
    <property type="evidence" value="ECO:0007669"/>
    <property type="project" value="UniProtKB-SubCell"/>
</dbReference>
<dbReference type="InterPro" id="IPR035919">
    <property type="entry name" value="EAL_sf"/>
</dbReference>
<dbReference type="Gene3D" id="2.60.120.10">
    <property type="entry name" value="Jelly Rolls"/>
    <property type="match status" value="1"/>
</dbReference>
<feature type="domain" description="Cyclic nucleotide-binding" evidence="2">
    <location>
        <begin position="1"/>
        <end position="105"/>
    </location>
</feature>
<comment type="subcellular location">
    <subcellularLocation>
        <location evidence="1">Cytoplasm</location>
    </subcellularLocation>
</comment>
<keyword evidence="5" id="KW-1185">Reference proteome</keyword>
<dbReference type="Pfam" id="PF00563">
    <property type="entry name" value="EAL"/>
    <property type="match status" value="1"/>
</dbReference>
<evidence type="ECO:0000259" key="2">
    <source>
        <dbReference type="PROSITE" id="PS50042"/>
    </source>
</evidence>
<dbReference type="SUPFAM" id="SSF51206">
    <property type="entry name" value="cAMP-binding domain-like"/>
    <property type="match status" value="1"/>
</dbReference>
<dbReference type="SUPFAM" id="SSF141868">
    <property type="entry name" value="EAL domain-like"/>
    <property type="match status" value="1"/>
</dbReference>
<reference evidence="4 5" key="1">
    <citation type="submission" date="2018-08" db="EMBL/GenBank/DDBJ databases">
        <title>Lysobacter weifangensis sp. nov., a new member of the family 'Xanthomonadaceae', isolated from soil in a farmland.</title>
        <authorList>
            <person name="Zhao H."/>
        </authorList>
    </citation>
    <scope>NUCLEOTIDE SEQUENCE [LARGE SCALE GENOMIC DNA]</scope>
    <source>
        <strain evidence="4 5">WF-2</strain>
    </source>
</reference>
<dbReference type="PROSITE" id="PS00889">
    <property type="entry name" value="CNMP_BINDING_2"/>
    <property type="match status" value="1"/>
</dbReference>
<dbReference type="InterPro" id="IPR014710">
    <property type="entry name" value="RmlC-like_jellyroll"/>
</dbReference>
<dbReference type="Gene3D" id="3.20.20.450">
    <property type="entry name" value="EAL domain"/>
    <property type="match status" value="1"/>
</dbReference>
<dbReference type="InterPro" id="IPR018490">
    <property type="entry name" value="cNMP-bd_dom_sf"/>
</dbReference>
<dbReference type="InterPro" id="IPR001633">
    <property type="entry name" value="EAL_dom"/>
</dbReference>
<dbReference type="InterPro" id="IPR018488">
    <property type="entry name" value="cNMP-bd_CS"/>
</dbReference>
<dbReference type="GO" id="GO:0071111">
    <property type="term" value="F:cyclic-guanylate-specific phosphodiesterase activity"/>
    <property type="evidence" value="ECO:0007669"/>
    <property type="project" value="InterPro"/>
</dbReference>
<dbReference type="CDD" id="cd01948">
    <property type="entry name" value="EAL"/>
    <property type="match status" value="1"/>
</dbReference>
<dbReference type="SMART" id="SM00052">
    <property type="entry name" value="EAL"/>
    <property type="match status" value="1"/>
</dbReference>
<dbReference type="PROSITE" id="PS50042">
    <property type="entry name" value="CNMP_BINDING_3"/>
    <property type="match status" value="1"/>
</dbReference>
<dbReference type="SMART" id="SM00100">
    <property type="entry name" value="cNMP"/>
    <property type="match status" value="1"/>
</dbReference>
<proteinExistence type="predicted"/>
<dbReference type="PANTHER" id="PTHR33121">
    <property type="entry name" value="CYCLIC DI-GMP PHOSPHODIESTERASE PDEF"/>
    <property type="match status" value="1"/>
</dbReference>
<comment type="caution">
    <text evidence="4">The sequence shown here is derived from an EMBL/GenBank/DDBJ whole genome shotgun (WGS) entry which is preliminary data.</text>
</comment>
<evidence type="ECO:0000259" key="3">
    <source>
        <dbReference type="PROSITE" id="PS50883"/>
    </source>
</evidence>
<dbReference type="InterPro" id="IPR000595">
    <property type="entry name" value="cNMP-bd_dom"/>
</dbReference>
<evidence type="ECO:0000313" key="4">
    <source>
        <dbReference type="EMBL" id="RFP61851.1"/>
    </source>
</evidence>
<organism evidence="4 5">
    <name type="scientific">Cognatiluteimonas weifangensis</name>
    <dbReference type="NCBI Taxonomy" id="2303539"/>
    <lineage>
        <taxon>Bacteria</taxon>
        <taxon>Pseudomonadati</taxon>
        <taxon>Pseudomonadota</taxon>
        <taxon>Gammaproteobacteria</taxon>
        <taxon>Lysobacterales</taxon>
        <taxon>Lysobacteraceae</taxon>
        <taxon>Cognatiluteimonas</taxon>
    </lineage>
</organism>
<dbReference type="Pfam" id="PF00027">
    <property type="entry name" value="cNMP_binding"/>
    <property type="match status" value="1"/>
</dbReference>
<name>A0A372DQL7_9GAMM</name>
<dbReference type="OrthoDB" id="9812358at2"/>
<dbReference type="CDD" id="cd00038">
    <property type="entry name" value="CAP_ED"/>
    <property type="match status" value="1"/>
</dbReference>
<accession>A0A372DQL7</accession>
<protein>
    <submittedName>
        <fullName evidence="4">EAL domain-containing protein</fullName>
    </submittedName>
</protein>
<dbReference type="RefSeq" id="WP_117201492.1">
    <property type="nucleotide sequence ID" value="NZ_JBHTBK010000044.1"/>
</dbReference>
<dbReference type="Proteomes" id="UP000262917">
    <property type="component" value="Unassembled WGS sequence"/>
</dbReference>
<dbReference type="AlphaFoldDB" id="A0A372DQL7"/>
<feature type="domain" description="EAL" evidence="3">
    <location>
        <begin position="137"/>
        <end position="391"/>
    </location>
</feature>
<dbReference type="PROSITE" id="PS50883">
    <property type="entry name" value="EAL"/>
    <property type="match status" value="1"/>
</dbReference>
<sequence>MTIRRELFAGEVLYRQGDPSDCAWLVEHGAIELVSVQGRRSISHGVLGPGELIGELGMLDGAPRSATATARGDSVLLAIEHDQFLDRLDAGDPIVRALVDSLLQRTRSIIASLPADAPLPAEDVACDDPAERDGIDKIRLEAQLRDALESGTLEVRYQPIYDIRDGHVASYEALVRWNLPGRGPVSPAEFIKLAEETSLIVPVGEYVLERVLDVLVGLRDGGAERLPGIAVNLSARQLLEPGMARQIVGRVQRAQLPAGVLKLEVTESRMLDYAPVHAVMRHCREHGVPFALDDFGTGYSNLTHLHRLDFEFVKVDQAFARHMFDSPRAMAIVEAVVGMAHGIGADVVCEGVETRAQLQRLRELGVRYAQGYLIGQAAPAAEVLSGEAARLGVAAVAG</sequence>